<proteinExistence type="predicted"/>
<keyword evidence="1" id="KW-0732">Signal</keyword>
<dbReference type="SUPFAM" id="SSF50998">
    <property type="entry name" value="Quinoprotein alcohol dehydrogenase-like"/>
    <property type="match status" value="1"/>
</dbReference>
<sequence>MQKLQVLVFVLLLGLVGAERAFIQNEAYEKGTFGLSPNQTFHAADYTPVQWNYVLPPANMTELQSSTGLVFMAPNGKDVMQRGGAIFNMDGTLANSSALDMVMDIICYEVVANFSTVNPGGLLADIHDTIITPYNTAVMPVYTPTGPIDLTPHNGSSNGPIIACVIQEVDIDTGRELFTWNSLDHVDPAESYLAIGAQTIEGGWDYLHINSVDKDREGNYLISGRHTSTIYYVDGKSGEIIWRLGGKRSDFTVGEGASFSWQHHARWLGDGFISVFNNDASPFEVKANSSRGIVLAVDTDSMSVALVKEVYPFKRMLTLGQGSVQVLENGNYMVGWGQNPYFSEYDSEGNVLYSVHFGIGDVQAYRVFRYNWKGHPKTRPTLGITYHNTSGIVDVHASWNGATEIHTWELFGAEESTPLNLVSLNVTRKTDFETTISSYAGEVYSYFQVAARNVDGEYLMYSDVLGVNGTRLRVFGNRSVGALALEVDSE</sequence>
<dbReference type="EMBL" id="AWSO01000852">
    <property type="protein sequence ID" value="ESK87028.1"/>
    <property type="molecule type" value="Genomic_DNA"/>
</dbReference>
<dbReference type="AlphaFoldDB" id="V2WJK2"/>
<feature type="signal peptide" evidence="1">
    <location>
        <begin position="1"/>
        <end position="18"/>
    </location>
</feature>
<evidence type="ECO:0000313" key="2">
    <source>
        <dbReference type="EMBL" id="ESK87028.1"/>
    </source>
</evidence>
<dbReference type="InterPro" id="IPR011047">
    <property type="entry name" value="Quinoprotein_ADH-like_sf"/>
</dbReference>
<dbReference type="HOGENOM" id="CLU_018249_2_0_1"/>
<evidence type="ECO:0000313" key="3">
    <source>
        <dbReference type="Proteomes" id="UP000017559"/>
    </source>
</evidence>
<dbReference type="PANTHER" id="PTHR35340">
    <property type="entry name" value="PQQ ENZYME REPEAT PROTEIN-RELATED"/>
    <property type="match status" value="1"/>
</dbReference>
<comment type="caution">
    <text evidence="2">The sequence shown here is derived from an EMBL/GenBank/DDBJ whole genome shotgun (WGS) entry which is preliminary data.</text>
</comment>
<dbReference type="Proteomes" id="UP000017559">
    <property type="component" value="Unassembled WGS sequence"/>
</dbReference>
<dbReference type="STRING" id="1381753.V2WJK2"/>
<keyword evidence="3" id="KW-1185">Reference proteome</keyword>
<gene>
    <name evidence="2" type="ORF">Moror_11988</name>
</gene>
<reference evidence="2 3" key="1">
    <citation type="journal article" date="2014" name="BMC Genomics">
        <title>Genome and secretome analysis of the hemibiotrophic fungal pathogen, Moniliophthora roreri, which causes frosty pod rot disease of cacao: mechanisms of the biotrophic and necrotrophic phases.</title>
        <authorList>
            <person name="Meinhardt L.W."/>
            <person name="Costa G.G.L."/>
            <person name="Thomazella D.P.T."/>
            <person name="Teixeira P.J.P.L."/>
            <person name="Carazzolle M.F."/>
            <person name="Schuster S.C."/>
            <person name="Carlson J.E."/>
            <person name="Guiltinan M.J."/>
            <person name="Mieczkowski P."/>
            <person name="Farmer A."/>
            <person name="Ramaraj T."/>
            <person name="Crozier J."/>
            <person name="Davis R.E."/>
            <person name="Shao J."/>
            <person name="Melnick R.L."/>
            <person name="Pereira G.A.G."/>
            <person name="Bailey B.A."/>
        </authorList>
    </citation>
    <scope>NUCLEOTIDE SEQUENCE [LARGE SCALE GENOMIC DNA]</scope>
    <source>
        <strain evidence="2 3">MCA 2997</strain>
    </source>
</reference>
<evidence type="ECO:0000256" key="1">
    <source>
        <dbReference type="SAM" id="SignalP"/>
    </source>
</evidence>
<protein>
    <submittedName>
        <fullName evidence="2">Aryl sulfotransferase</fullName>
    </submittedName>
</protein>
<name>V2WJK2_MONRO</name>
<dbReference type="InterPro" id="IPR053143">
    <property type="entry name" value="Arylsulfate_ST"/>
</dbReference>
<feature type="chain" id="PRO_5004712976" evidence="1">
    <location>
        <begin position="19"/>
        <end position="490"/>
    </location>
</feature>
<dbReference type="PANTHER" id="PTHR35340:SF5">
    <property type="entry name" value="ASST-DOMAIN-CONTAINING PROTEIN"/>
    <property type="match status" value="1"/>
</dbReference>
<accession>V2WJK2</accession>
<dbReference type="Pfam" id="PF14269">
    <property type="entry name" value="Arylsulfotran_2"/>
    <property type="match status" value="1"/>
</dbReference>
<dbReference type="InterPro" id="IPR039535">
    <property type="entry name" value="ASST-like"/>
</dbReference>
<dbReference type="OrthoDB" id="5427350at2759"/>
<organism evidence="2 3">
    <name type="scientific">Moniliophthora roreri (strain MCA 2997)</name>
    <name type="common">Cocoa frosty pod rot fungus</name>
    <name type="synonym">Crinipellis roreri</name>
    <dbReference type="NCBI Taxonomy" id="1381753"/>
    <lineage>
        <taxon>Eukaryota</taxon>
        <taxon>Fungi</taxon>
        <taxon>Dikarya</taxon>
        <taxon>Basidiomycota</taxon>
        <taxon>Agaricomycotina</taxon>
        <taxon>Agaricomycetes</taxon>
        <taxon>Agaricomycetidae</taxon>
        <taxon>Agaricales</taxon>
        <taxon>Marasmiineae</taxon>
        <taxon>Marasmiaceae</taxon>
        <taxon>Moniliophthora</taxon>
    </lineage>
</organism>
<dbReference type="KEGG" id="mrr:Moror_11988"/>
<dbReference type="GO" id="GO:0016740">
    <property type="term" value="F:transferase activity"/>
    <property type="evidence" value="ECO:0007669"/>
    <property type="project" value="UniProtKB-KW"/>
</dbReference>